<dbReference type="PANTHER" id="PTHR11429">
    <property type="entry name" value="MYELIN BASIC PROTEIN"/>
    <property type="match status" value="1"/>
</dbReference>
<evidence type="ECO:0000256" key="5">
    <source>
        <dbReference type="ARBA" id="ARBA00023136"/>
    </source>
</evidence>
<dbReference type="GeneTree" id="ENSGT00390000014772"/>
<keyword evidence="5" id="KW-0472">Membrane</keyword>
<reference evidence="6" key="1">
    <citation type="submission" date="2025-08" db="UniProtKB">
        <authorList>
            <consortium name="Ensembl"/>
        </authorList>
    </citation>
    <scope>IDENTIFICATION</scope>
</reference>
<dbReference type="InterPro" id="IPR000548">
    <property type="entry name" value="Myelin_BP"/>
</dbReference>
<gene>
    <name evidence="6" type="primary">MBP</name>
</gene>
<proteinExistence type="inferred from homology"/>
<comment type="subcellular location">
    <subcellularLocation>
        <location evidence="1">Myelin membrane</location>
        <topology evidence="1">Peripheral membrane protein</topology>
        <orientation evidence="1">Cytoplasmic side</orientation>
    </subcellularLocation>
</comment>
<dbReference type="GO" id="GO:0043218">
    <property type="term" value="C:compact myelin"/>
    <property type="evidence" value="ECO:0007669"/>
    <property type="project" value="TreeGrafter"/>
</dbReference>
<evidence type="ECO:0000256" key="4">
    <source>
        <dbReference type="ARBA" id="ARBA00022475"/>
    </source>
</evidence>
<evidence type="ECO:0000313" key="7">
    <source>
        <dbReference type="Proteomes" id="UP000233160"/>
    </source>
</evidence>
<dbReference type="GO" id="GO:0033269">
    <property type="term" value="C:internode region of axon"/>
    <property type="evidence" value="ECO:0007669"/>
    <property type="project" value="TreeGrafter"/>
</dbReference>
<keyword evidence="7" id="KW-1185">Reference proteome</keyword>
<sequence>MASQKRPSQRHGSKYLATASTMDHARHGFLPRARCPRSLNWEEVALALPWPDAEPTLFRILPSAS</sequence>
<evidence type="ECO:0000313" key="6">
    <source>
        <dbReference type="Ensembl" id="ENSPCOP00000021319.1"/>
    </source>
</evidence>
<reference evidence="6" key="2">
    <citation type="submission" date="2025-09" db="UniProtKB">
        <authorList>
            <consortium name="Ensembl"/>
        </authorList>
    </citation>
    <scope>IDENTIFICATION</scope>
</reference>
<dbReference type="GO" id="GO:0043025">
    <property type="term" value="C:neuronal cell body"/>
    <property type="evidence" value="ECO:0007669"/>
    <property type="project" value="TreeGrafter"/>
</dbReference>
<accession>A0A2K6G4Z9</accession>
<dbReference type="GO" id="GO:0042552">
    <property type="term" value="P:myelination"/>
    <property type="evidence" value="ECO:0007669"/>
    <property type="project" value="TreeGrafter"/>
</dbReference>
<evidence type="ECO:0000256" key="3">
    <source>
        <dbReference type="ARBA" id="ARBA00019097"/>
    </source>
</evidence>
<evidence type="ECO:0000256" key="1">
    <source>
        <dbReference type="ARBA" id="ARBA00004392"/>
    </source>
</evidence>
<keyword evidence="4" id="KW-1003">Cell membrane</keyword>
<dbReference type="GO" id="GO:0071944">
    <property type="term" value="C:cell periphery"/>
    <property type="evidence" value="ECO:0007669"/>
    <property type="project" value="TreeGrafter"/>
</dbReference>
<dbReference type="Proteomes" id="UP000233160">
    <property type="component" value="Unassembled WGS sequence"/>
</dbReference>
<comment type="similarity">
    <text evidence="2">Belongs to the myelin basic protein family.</text>
</comment>
<dbReference type="PANTHER" id="PTHR11429:SF0">
    <property type="entry name" value="MYELIN BASIC PROTEIN"/>
    <property type="match status" value="1"/>
</dbReference>
<dbReference type="GO" id="GO:0019911">
    <property type="term" value="F:structural constituent of myelin sheath"/>
    <property type="evidence" value="ECO:0007669"/>
    <property type="project" value="InterPro"/>
</dbReference>
<dbReference type="Ensembl" id="ENSPCOT00000031981.1">
    <property type="protein sequence ID" value="ENSPCOP00000021319.1"/>
    <property type="gene ID" value="ENSPCOG00000022672.1"/>
</dbReference>
<protein>
    <recommendedName>
        <fullName evidence="3">Myelin basic protein</fullName>
    </recommendedName>
</protein>
<organism evidence="6 7">
    <name type="scientific">Propithecus coquereli</name>
    <name type="common">Coquerel's sifaka</name>
    <name type="synonym">Propithecus verreauxi coquereli</name>
    <dbReference type="NCBI Taxonomy" id="379532"/>
    <lineage>
        <taxon>Eukaryota</taxon>
        <taxon>Metazoa</taxon>
        <taxon>Chordata</taxon>
        <taxon>Craniata</taxon>
        <taxon>Vertebrata</taxon>
        <taxon>Euteleostomi</taxon>
        <taxon>Mammalia</taxon>
        <taxon>Eutheria</taxon>
        <taxon>Euarchontoglires</taxon>
        <taxon>Primates</taxon>
        <taxon>Strepsirrhini</taxon>
        <taxon>Lemuriformes</taxon>
        <taxon>Indriidae</taxon>
        <taxon>Propithecus</taxon>
    </lineage>
</organism>
<name>A0A2K6G4Z9_PROCO</name>
<dbReference type="AlphaFoldDB" id="A0A2K6G4Z9"/>
<evidence type="ECO:0000256" key="2">
    <source>
        <dbReference type="ARBA" id="ARBA00005936"/>
    </source>
</evidence>